<accession>A0A5Q2N010</accession>
<gene>
    <name evidence="1" type="ORF">FTV88_2511</name>
</gene>
<dbReference type="Proteomes" id="UP000366051">
    <property type="component" value="Chromosome"/>
</dbReference>
<evidence type="ECO:0000313" key="2">
    <source>
        <dbReference type="Proteomes" id="UP000366051"/>
    </source>
</evidence>
<dbReference type="EMBL" id="CP045875">
    <property type="protein sequence ID" value="QGG48604.1"/>
    <property type="molecule type" value="Genomic_DNA"/>
</dbReference>
<sequence>MIEPSLPLYPFNNLCICTDNLYAEQGNPIYVAKESKK</sequence>
<evidence type="ECO:0000313" key="1">
    <source>
        <dbReference type="EMBL" id="QGG48604.1"/>
    </source>
</evidence>
<protein>
    <submittedName>
        <fullName evidence="1">Uncharacterized protein</fullName>
    </submittedName>
</protein>
<dbReference type="AlphaFoldDB" id="A0A5Q2N010"/>
<keyword evidence="2" id="KW-1185">Reference proteome</keyword>
<organism evidence="1 2">
    <name type="scientific">Heliorestis convoluta</name>
    <dbReference type="NCBI Taxonomy" id="356322"/>
    <lineage>
        <taxon>Bacteria</taxon>
        <taxon>Bacillati</taxon>
        <taxon>Bacillota</taxon>
        <taxon>Clostridia</taxon>
        <taxon>Eubacteriales</taxon>
        <taxon>Heliobacteriaceae</taxon>
        <taxon>Heliorestis</taxon>
    </lineage>
</organism>
<dbReference type="KEGG" id="hcv:FTV88_2511"/>
<proteinExistence type="predicted"/>
<name>A0A5Q2N010_9FIRM</name>
<reference evidence="2" key="1">
    <citation type="submission" date="2019-11" db="EMBL/GenBank/DDBJ databases">
        <title>Genome sequence of Heliorestis convoluta strain HH, an alkaliphilic and minimalistic phototrophic bacterium from a soda lake in Egypt.</title>
        <authorList>
            <person name="Dewey E.D."/>
            <person name="Stokes L.M."/>
            <person name="Burchell B.M."/>
            <person name="Shaffer K.N."/>
            <person name="Huntington A.M."/>
            <person name="Baker J.M."/>
            <person name="Nadendla S."/>
            <person name="Giglio M.G."/>
            <person name="Touchman J.W."/>
            <person name="Blankenship R.E."/>
            <person name="Madigan M.T."/>
            <person name="Sattley W.M."/>
        </authorList>
    </citation>
    <scope>NUCLEOTIDE SEQUENCE [LARGE SCALE GENOMIC DNA]</scope>
    <source>
        <strain evidence="2">HH</strain>
    </source>
</reference>